<evidence type="ECO:0000313" key="2">
    <source>
        <dbReference type="EMBL" id="OAA46535.1"/>
    </source>
</evidence>
<feature type="transmembrane region" description="Helical" evidence="1">
    <location>
        <begin position="61"/>
        <end position="82"/>
    </location>
</feature>
<accession>A0A167GET5</accession>
<reference evidence="2 3" key="1">
    <citation type="journal article" date="2016" name="Genome Biol. Evol.">
        <title>Divergent and convergent evolution of fungal pathogenicity.</title>
        <authorList>
            <person name="Shang Y."/>
            <person name="Xiao G."/>
            <person name="Zheng P."/>
            <person name="Cen K."/>
            <person name="Zhan S."/>
            <person name="Wang C."/>
        </authorList>
    </citation>
    <scope>NUCLEOTIDE SEQUENCE [LARGE SCALE GENOMIC DNA]</scope>
    <source>
        <strain evidence="2 3">RCEF 3172</strain>
    </source>
</reference>
<comment type="caution">
    <text evidence="2">The sequence shown here is derived from an EMBL/GenBank/DDBJ whole genome shotgun (WGS) entry which is preliminary data.</text>
</comment>
<keyword evidence="1" id="KW-0812">Transmembrane</keyword>
<sequence>MPTITPYRAAASLFAIIFTGHTIGAVLGERRGERRPRQRCHICVHESDLFQLLRSTRTWHCFYFAFSVIESLFLGMSVFIAWQLDRAAEKV</sequence>
<dbReference type="NCBIfam" id="NF047765">
    <property type="entry name" value="LIC_13387_fam"/>
    <property type="match status" value="1"/>
</dbReference>
<gene>
    <name evidence="2" type="ORF">BBO_03090</name>
</gene>
<feature type="transmembrane region" description="Helical" evidence="1">
    <location>
        <begin position="6"/>
        <end position="27"/>
    </location>
</feature>
<dbReference type="EMBL" id="AZHA01000007">
    <property type="protein sequence ID" value="OAA46535.1"/>
    <property type="molecule type" value="Genomic_DNA"/>
</dbReference>
<dbReference type="Proteomes" id="UP000076863">
    <property type="component" value="Unassembled WGS sequence"/>
</dbReference>
<dbReference type="AlphaFoldDB" id="A0A167GET5"/>
<name>A0A167GET5_9HYPO</name>
<keyword evidence="1" id="KW-0472">Membrane</keyword>
<evidence type="ECO:0000256" key="1">
    <source>
        <dbReference type="SAM" id="Phobius"/>
    </source>
</evidence>
<dbReference type="InterPro" id="IPR058068">
    <property type="entry name" value="LIC_13387-like"/>
</dbReference>
<organism evidence="2 3">
    <name type="scientific">Beauveria brongniartii RCEF 3172</name>
    <dbReference type="NCBI Taxonomy" id="1081107"/>
    <lineage>
        <taxon>Eukaryota</taxon>
        <taxon>Fungi</taxon>
        <taxon>Dikarya</taxon>
        <taxon>Ascomycota</taxon>
        <taxon>Pezizomycotina</taxon>
        <taxon>Sordariomycetes</taxon>
        <taxon>Hypocreomycetidae</taxon>
        <taxon>Hypocreales</taxon>
        <taxon>Cordycipitaceae</taxon>
        <taxon>Beauveria</taxon>
        <taxon>Beauveria brongniartii</taxon>
    </lineage>
</organism>
<protein>
    <submittedName>
        <fullName evidence="2">Uncharacterized protein</fullName>
    </submittedName>
</protein>
<dbReference type="OrthoDB" id="10557040at2759"/>
<keyword evidence="3" id="KW-1185">Reference proteome</keyword>
<keyword evidence="1" id="KW-1133">Transmembrane helix</keyword>
<proteinExistence type="predicted"/>
<evidence type="ECO:0000313" key="3">
    <source>
        <dbReference type="Proteomes" id="UP000076863"/>
    </source>
</evidence>